<feature type="chain" id="PRO_5024465418" evidence="2">
    <location>
        <begin position="25"/>
        <end position="736"/>
    </location>
</feature>
<sequence length="736" mass="78704">MPRAASSIFGLAALILLACPAVRAGCATGDEPFAPPAAGEGQSAPAAAPAAQAPPPAAADVRAEAREVLAAVGRLEDADTALSLAAEGAALYDAEKVKLDGYAYCSQAVELAEQGEFRESARAASKALHVALQSGNVDLLGKAYRDLAIAFSYAGQLQRAEQFANLALKYPGLDPTQVNGPARKVIGDVRTRQARYDEAIAAYDQAGAESSARFRPLVEASLANALILSGDLARARATLDAVPAPADARQQAQLQRTRGRLLLAENKPEEALALYRQLADAPAAGDEDFYRAWALDGISRSQAALGQDAEAAQALDQAIEVFDRARSQFRSDEFKMGLFSDLQSVFERAIGLHSRLGQPAQAFDISERSRSRALLDAVSGRVDFDQAGVATLDAAALQAMLKPDEVVVAFHTLPDRLLAWVLSHEGVREIRYPVALPRADLARLVDAYRDALIRVSPNAPEVGGKIGQLLLAPLELPAGKRLVIVPHGPLHYLPFQALRLDGQYLIERNPISIAPSISIAARLAQRTPTAAPQLLAFGNPTINPEVADPLPGAEKEVQELAQRFPGAQLFFREQANKDNFAQNAPKSRLVHIAAHAMADTLDPLHSKVLLADKDGKPDYLEAKDVLGMRLDNVAMIALSACESGLGRVENGDEVLGFTRSFLSAGTSTLLASLWPVSDAATEKLMTTLYTDLAGGMQVQDAMREAQRAVMADPATAHPFYWAPFNLIGNWRLRVAQ</sequence>
<dbReference type="PANTHER" id="PTHR10098:SF108">
    <property type="entry name" value="TETRATRICOPEPTIDE REPEAT PROTEIN 28"/>
    <property type="match status" value="1"/>
</dbReference>
<keyword evidence="2" id="KW-0732">Signal</keyword>
<evidence type="ECO:0000256" key="2">
    <source>
        <dbReference type="SAM" id="SignalP"/>
    </source>
</evidence>
<reference evidence="4 5" key="1">
    <citation type="submission" date="2019-04" db="EMBL/GenBank/DDBJ databases">
        <authorList>
            <person name="Grouzdev D.S."/>
            <person name="Nazina T.N."/>
        </authorList>
    </citation>
    <scope>NUCLEOTIDE SEQUENCE [LARGE SCALE GENOMIC DNA]</scope>
    <source>
        <strain evidence="4 5">SHC 3-19</strain>
    </source>
</reference>
<evidence type="ECO:0000313" key="5">
    <source>
        <dbReference type="Proteomes" id="UP000308508"/>
    </source>
</evidence>
<dbReference type="AlphaFoldDB" id="A0A5R9PBT1"/>
<keyword evidence="5" id="KW-1185">Reference proteome</keyword>
<comment type="caution">
    <text evidence="4">The sequence shown here is derived from an EMBL/GenBank/DDBJ whole genome shotgun (WGS) entry which is preliminary data.</text>
</comment>
<feature type="domain" description="CHAT" evidence="3">
    <location>
        <begin position="462"/>
        <end position="729"/>
    </location>
</feature>
<feature type="signal peptide" evidence="2">
    <location>
        <begin position="1"/>
        <end position="24"/>
    </location>
</feature>
<evidence type="ECO:0000256" key="1">
    <source>
        <dbReference type="SAM" id="MobiDB-lite"/>
    </source>
</evidence>
<dbReference type="EMBL" id="SROY01000007">
    <property type="protein sequence ID" value="TLX20812.1"/>
    <property type="molecule type" value="Genomic_DNA"/>
</dbReference>
<proteinExistence type="predicted"/>
<dbReference type="Gene3D" id="1.25.40.10">
    <property type="entry name" value="Tetratricopeptide repeat domain"/>
    <property type="match status" value="2"/>
</dbReference>
<dbReference type="RefSeq" id="WP_138349766.1">
    <property type="nucleotide sequence ID" value="NZ_SROY01000007.1"/>
</dbReference>
<name>A0A5R9PBT1_9GAMM</name>
<gene>
    <name evidence="4" type="ORF">E5S66_12545</name>
</gene>
<dbReference type="InterPro" id="IPR011990">
    <property type="entry name" value="TPR-like_helical_dom_sf"/>
</dbReference>
<protein>
    <submittedName>
        <fullName evidence="4">CHAT domain-containing protein</fullName>
    </submittedName>
</protein>
<evidence type="ECO:0000259" key="3">
    <source>
        <dbReference type="Pfam" id="PF12770"/>
    </source>
</evidence>
<evidence type="ECO:0000313" key="4">
    <source>
        <dbReference type="EMBL" id="TLX20812.1"/>
    </source>
</evidence>
<dbReference type="PANTHER" id="PTHR10098">
    <property type="entry name" value="RAPSYN-RELATED"/>
    <property type="match status" value="1"/>
</dbReference>
<dbReference type="SUPFAM" id="SSF48452">
    <property type="entry name" value="TPR-like"/>
    <property type="match status" value="1"/>
</dbReference>
<dbReference type="Proteomes" id="UP000308508">
    <property type="component" value="Unassembled WGS sequence"/>
</dbReference>
<dbReference type="PROSITE" id="PS51257">
    <property type="entry name" value="PROKAR_LIPOPROTEIN"/>
    <property type="match status" value="1"/>
</dbReference>
<dbReference type="InterPro" id="IPR024983">
    <property type="entry name" value="CHAT_dom"/>
</dbReference>
<dbReference type="STRING" id="1123377.GCA_000423885_01021"/>
<feature type="region of interest" description="Disordered" evidence="1">
    <location>
        <begin position="33"/>
        <end position="57"/>
    </location>
</feature>
<dbReference type="Pfam" id="PF12770">
    <property type="entry name" value="CHAT"/>
    <property type="match status" value="1"/>
</dbReference>
<feature type="compositionally biased region" description="Low complexity" evidence="1">
    <location>
        <begin position="36"/>
        <end position="51"/>
    </location>
</feature>
<organism evidence="4 5">
    <name type="scientific">Thermomonas fusca</name>
    <dbReference type="NCBI Taxonomy" id="215690"/>
    <lineage>
        <taxon>Bacteria</taxon>
        <taxon>Pseudomonadati</taxon>
        <taxon>Pseudomonadota</taxon>
        <taxon>Gammaproteobacteria</taxon>
        <taxon>Lysobacterales</taxon>
        <taxon>Lysobacteraceae</taxon>
        <taxon>Thermomonas</taxon>
    </lineage>
</organism>
<accession>A0A5R9PBT1</accession>